<dbReference type="PIRSF" id="PIRSF017082">
    <property type="entry name" value="YflP"/>
    <property type="match status" value="1"/>
</dbReference>
<dbReference type="RefSeq" id="WP_242612307.1">
    <property type="nucleotide sequence ID" value="NZ_SHKO01000003.1"/>
</dbReference>
<dbReference type="Proteomes" id="UP000293398">
    <property type="component" value="Unassembled WGS sequence"/>
</dbReference>
<comment type="similarity">
    <text evidence="1">Belongs to the UPF0065 (bug) family.</text>
</comment>
<dbReference type="Gene3D" id="3.40.190.150">
    <property type="entry name" value="Bordetella uptake gene, domain 1"/>
    <property type="match status" value="1"/>
</dbReference>
<evidence type="ECO:0000313" key="4">
    <source>
        <dbReference type="Proteomes" id="UP000293398"/>
    </source>
</evidence>
<proteinExistence type="inferred from homology"/>
<dbReference type="Gene3D" id="3.40.190.10">
    <property type="entry name" value="Periplasmic binding protein-like II"/>
    <property type="match status" value="1"/>
</dbReference>
<protein>
    <submittedName>
        <fullName evidence="3">Tripartite-type tricarboxylate transporter receptor subunit TctC</fullName>
    </submittedName>
</protein>
<dbReference type="PANTHER" id="PTHR42928">
    <property type="entry name" value="TRICARBOXYLATE-BINDING PROTEIN"/>
    <property type="match status" value="1"/>
</dbReference>
<evidence type="ECO:0000256" key="1">
    <source>
        <dbReference type="ARBA" id="ARBA00006987"/>
    </source>
</evidence>
<sequence>MKKTMTTLLLALAGALISPGQAGAQPFPSKPIRMIVPVPPGGSGDLVSRLVAGAAANDLQQPIVIDNRPGATGNIGTVAAVNAPADGYTIFLCSIGNCSVNASLYANPGFDLFKDIAPVILLGSSINAFVTGPNTGIDSLQTLIGKAKTGDISYGSSGVGASNHLAGELLKKMAGISLLHVPYKGSGPAITDLIGGQIDVFFDNEPSILPFIKSGKVKVLAVTGRTRSANLPNVQTMEELGYKGFVIEPWFAIGAPAGTPEPVIQRLNAAFNHALKDPAVISKLNQSGIGAIGGAPSVLAGHIKSEHDKWAELIRAQRISTE</sequence>
<dbReference type="SUPFAM" id="SSF53850">
    <property type="entry name" value="Periplasmic binding protein-like II"/>
    <property type="match status" value="1"/>
</dbReference>
<dbReference type="Pfam" id="PF03401">
    <property type="entry name" value="TctC"/>
    <property type="match status" value="1"/>
</dbReference>
<dbReference type="EMBL" id="SHKO01000003">
    <property type="protein sequence ID" value="RZT92810.1"/>
    <property type="molecule type" value="Genomic_DNA"/>
</dbReference>
<dbReference type="CDD" id="cd13578">
    <property type="entry name" value="PBP2_Bug27"/>
    <property type="match status" value="1"/>
</dbReference>
<evidence type="ECO:0000256" key="2">
    <source>
        <dbReference type="SAM" id="SignalP"/>
    </source>
</evidence>
<feature type="chain" id="PRO_5020585676" evidence="2">
    <location>
        <begin position="25"/>
        <end position="322"/>
    </location>
</feature>
<dbReference type="AlphaFoldDB" id="A0A4Q7VB39"/>
<feature type="signal peptide" evidence="2">
    <location>
        <begin position="1"/>
        <end position="24"/>
    </location>
</feature>
<accession>A0A4Q7VB39</accession>
<organism evidence="3 4">
    <name type="scientific">Advenella incenata</name>
    <dbReference type="NCBI Taxonomy" id="267800"/>
    <lineage>
        <taxon>Bacteria</taxon>
        <taxon>Pseudomonadati</taxon>
        <taxon>Pseudomonadota</taxon>
        <taxon>Betaproteobacteria</taxon>
        <taxon>Burkholderiales</taxon>
        <taxon>Alcaligenaceae</taxon>
    </lineage>
</organism>
<comment type="caution">
    <text evidence="3">The sequence shown here is derived from an EMBL/GenBank/DDBJ whole genome shotgun (WGS) entry which is preliminary data.</text>
</comment>
<keyword evidence="2" id="KW-0732">Signal</keyword>
<evidence type="ECO:0000313" key="3">
    <source>
        <dbReference type="EMBL" id="RZT92810.1"/>
    </source>
</evidence>
<keyword evidence="4" id="KW-1185">Reference proteome</keyword>
<name>A0A4Q7VB39_9BURK</name>
<keyword evidence="3" id="KW-0675">Receptor</keyword>
<gene>
    <name evidence="3" type="ORF">EV681_3571</name>
</gene>
<reference evidence="3 4" key="1">
    <citation type="submission" date="2019-02" db="EMBL/GenBank/DDBJ databases">
        <title>Genomic Encyclopedia of Type Strains, Phase IV (KMG-IV): sequencing the most valuable type-strain genomes for metagenomic binning, comparative biology and taxonomic classification.</title>
        <authorList>
            <person name="Goeker M."/>
        </authorList>
    </citation>
    <scope>NUCLEOTIDE SEQUENCE [LARGE SCALE GENOMIC DNA]</scope>
    <source>
        <strain evidence="3 4">DSM 23814</strain>
    </source>
</reference>
<dbReference type="InterPro" id="IPR005064">
    <property type="entry name" value="BUG"/>
</dbReference>
<dbReference type="PANTHER" id="PTHR42928:SF5">
    <property type="entry name" value="BLR1237 PROTEIN"/>
    <property type="match status" value="1"/>
</dbReference>
<dbReference type="InterPro" id="IPR042100">
    <property type="entry name" value="Bug_dom1"/>
</dbReference>